<dbReference type="EMBL" id="FITM01000024">
    <property type="protein sequence ID" value="SAY38359.1"/>
    <property type="molecule type" value="Genomic_DNA"/>
</dbReference>
<evidence type="ECO:0000313" key="2">
    <source>
        <dbReference type="EMBL" id="SAY38359.1"/>
    </source>
</evidence>
<name>A0A164ZPX5_9SYNE</name>
<gene>
    <name evidence="2" type="ORF">FLM9_217</name>
</gene>
<keyword evidence="1" id="KW-0472">Membrane</keyword>
<dbReference type="Proteomes" id="UP000182631">
    <property type="component" value="Unassembled WGS sequence"/>
</dbReference>
<feature type="transmembrane region" description="Helical" evidence="1">
    <location>
        <begin position="26"/>
        <end position="44"/>
    </location>
</feature>
<keyword evidence="3" id="KW-1185">Reference proteome</keyword>
<organism evidence="2 3">
    <name type="scientific">Candidatus Synechococcus spongiarum</name>
    <dbReference type="NCBI Taxonomy" id="431041"/>
    <lineage>
        <taxon>Bacteria</taxon>
        <taxon>Bacillati</taxon>
        <taxon>Cyanobacteriota</taxon>
        <taxon>Cyanophyceae</taxon>
        <taxon>Synechococcales</taxon>
        <taxon>Synechococcaceae</taxon>
        <taxon>Synechococcus</taxon>
    </lineage>
</organism>
<keyword evidence="1" id="KW-1133">Transmembrane helix</keyword>
<reference evidence="3" key="1">
    <citation type="submission" date="2016-02" db="EMBL/GenBank/DDBJ databases">
        <authorList>
            <person name="liu f."/>
        </authorList>
    </citation>
    <scope>NUCLEOTIDE SEQUENCE [LARGE SCALE GENOMIC DNA]</scope>
</reference>
<accession>A0A164ZPX5</accession>
<evidence type="ECO:0000313" key="3">
    <source>
        <dbReference type="Proteomes" id="UP000182631"/>
    </source>
</evidence>
<sequence>MNAGTWTAVALGTAFACGLFSQGRIVSAFTLVAILGSVVYYIWFRSR</sequence>
<evidence type="ECO:0000256" key="1">
    <source>
        <dbReference type="SAM" id="Phobius"/>
    </source>
</evidence>
<keyword evidence="1" id="KW-0812">Transmembrane</keyword>
<proteinExistence type="predicted"/>
<protein>
    <submittedName>
        <fullName evidence="2">Uncharacterized protein</fullName>
    </submittedName>
</protein>
<dbReference type="AlphaFoldDB" id="A0A164ZPX5"/>